<evidence type="ECO:0000256" key="1">
    <source>
        <dbReference type="SAM" id="Phobius"/>
    </source>
</evidence>
<gene>
    <name evidence="2" type="ORF">AVDCRST_MAG53-213</name>
</gene>
<feature type="transmembrane region" description="Helical" evidence="1">
    <location>
        <begin position="5"/>
        <end position="24"/>
    </location>
</feature>
<keyword evidence="1" id="KW-1133">Transmembrane helix</keyword>
<evidence type="ECO:0000313" key="2">
    <source>
        <dbReference type="EMBL" id="CAA9475078.1"/>
    </source>
</evidence>
<sequence>MRVDLLLIVGAFVAVTLVAELLGAPNTGQAASYGVVAFAFTTVLVIVKRP</sequence>
<dbReference type="EMBL" id="CADCVR010000009">
    <property type="protein sequence ID" value="CAA9475078.1"/>
    <property type="molecule type" value="Genomic_DNA"/>
</dbReference>
<dbReference type="AlphaFoldDB" id="A0A6J4RJ09"/>
<organism evidence="2">
    <name type="scientific">uncultured Solirubrobacteraceae bacterium</name>
    <dbReference type="NCBI Taxonomy" id="1162706"/>
    <lineage>
        <taxon>Bacteria</taxon>
        <taxon>Bacillati</taxon>
        <taxon>Actinomycetota</taxon>
        <taxon>Thermoleophilia</taxon>
        <taxon>Solirubrobacterales</taxon>
        <taxon>Solirubrobacteraceae</taxon>
        <taxon>environmental samples</taxon>
    </lineage>
</organism>
<accession>A0A6J4RJ09</accession>
<reference evidence="2" key="1">
    <citation type="submission" date="2020-02" db="EMBL/GenBank/DDBJ databases">
        <authorList>
            <person name="Meier V. D."/>
        </authorList>
    </citation>
    <scope>NUCLEOTIDE SEQUENCE</scope>
    <source>
        <strain evidence="2">AVDCRST_MAG53</strain>
    </source>
</reference>
<feature type="transmembrane region" description="Helical" evidence="1">
    <location>
        <begin position="30"/>
        <end position="47"/>
    </location>
</feature>
<keyword evidence="1" id="KW-0472">Membrane</keyword>
<protein>
    <submittedName>
        <fullName evidence="2">Uncharacterized protein</fullName>
    </submittedName>
</protein>
<proteinExistence type="predicted"/>
<keyword evidence="1" id="KW-0812">Transmembrane</keyword>
<name>A0A6J4RJ09_9ACTN</name>